<evidence type="ECO:0000256" key="11">
    <source>
        <dbReference type="ARBA" id="ARBA00025614"/>
    </source>
</evidence>
<evidence type="ECO:0000256" key="13">
    <source>
        <dbReference type="HAMAP-Rule" id="MF_01398"/>
    </source>
</evidence>
<feature type="coiled-coil region" evidence="15">
    <location>
        <begin position="113"/>
        <end position="177"/>
    </location>
</feature>
<proteinExistence type="inferred from homology"/>
<name>A0AAC9K7X4_9PROT</name>
<evidence type="ECO:0000256" key="14">
    <source>
        <dbReference type="RuleBase" id="RU003848"/>
    </source>
</evidence>
<keyword evidence="6 13" id="KW-1133">Transmembrane helix</keyword>
<evidence type="ECO:0000256" key="15">
    <source>
        <dbReference type="SAM" id="Coils"/>
    </source>
</evidence>
<comment type="caution">
    <text evidence="13">Lacks conserved residue(s) required for the propagation of feature annotation.</text>
</comment>
<dbReference type="GO" id="GO:0045259">
    <property type="term" value="C:proton-transporting ATP synthase complex"/>
    <property type="evidence" value="ECO:0007669"/>
    <property type="project" value="UniProtKB-KW"/>
</dbReference>
<accession>A0AAC9K7X4</accession>
<dbReference type="CDD" id="cd06503">
    <property type="entry name" value="ATP-synt_Fo_b"/>
    <property type="match status" value="1"/>
</dbReference>
<evidence type="ECO:0000313" key="17">
    <source>
        <dbReference type="Proteomes" id="UP000182373"/>
    </source>
</evidence>
<comment type="similarity">
    <text evidence="1 13 14">Belongs to the ATPase B chain family.</text>
</comment>
<evidence type="ECO:0000256" key="7">
    <source>
        <dbReference type="ARBA" id="ARBA00023065"/>
    </source>
</evidence>
<dbReference type="GO" id="GO:0046961">
    <property type="term" value="F:proton-transporting ATPase activity, rotational mechanism"/>
    <property type="evidence" value="ECO:0007669"/>
    <property type="project" value="TreeGrafter"/>
</dbReference>
<organism evidence="16 17">
    <name type="scientific">Granulibacter bethesdensis</name>
    <dbReference type="NCBI Taxonomy" id="364410"/>
    <lineage>
        <taxon>Bacteria</taxon>
        <taxon>Pseudomonadati</taxon>
        <taxon>Pseudomonadota</taxon>
        <taxon>Alphaproteobacteria</taxon>
        <taxon>Acetobacterales</taxon>
        <taxon>Acetobacteraceae</taxon>
        <taxon>Granulibacter</taxon>
    </lineage>
</organism>
<dbReference type="AlphaFoldDB" id="A0AAC9K7X4"/>
<reference evidence="17" key="1">
    <citation type="submission" date="2016-11" db="EMBL/GenBank/DDBJ databases">
        <title>Comparative genomic and phenotypic analysis of Granulibacter bethesdensis clinical isolates from patients with chronic granulomatous disease.</title>
        <authorList>
            <person name="Zarember K.A."/>
            <person name="Porcella S.F."/>
            <person name="Chu J."/>
            <person name="Ding L."/>
            <person name="Dahlstrom E."/>
            <person name="Barbian K."/>
            <person name="Martens C."/>
            <person name="Sykora L."/>
            <person name="Kramer S."/>
            <person name="Pettinato A.M."/>
            <person name="Hong H."/>
            <person name="Wald G."/>
            <person name="Berg L.J."/>
            <person name="Rogge L.S."/>
            <person name="Greenberg D.E."/>
            <person name="Falcone E.L."/>
            <person name="Neves J.F."/>
            <person name="Simoes M.J."/>
            <person name="Casal M."/>
            <person name="Rodriguez-Lopez F.C."/>
            <person name="Zelazny A."/>
            <person name="Gallin J.I."/>
            <person name="Holland S.M."/>
        </authorList>
    </citation>
    <scope>NUCLEOTIDE SEQUENCE [LARGE SCALE GENOMIC DNA]</scope>
    <source>
        <strain evidence="17">NIH9.1</strain>
    </source>
</reference>
<keyword evidence="3 13" id="KW-0138">CF(0)</keyword>
<dbReference type="InterPro" id="IPR050059">
    <property type="entry name" value="ATP_synthase_B_chain"/>
</dbReference>
<evidence type="ECO:0000256" key="8">
    <source>
        <dbReference type="ARBA" id="ARBA00023136"/>
    </source>
</evidence>
<dbReference type="Proteomes" id="UP000182373">
    <property type="component" value="Chromosome"/>
</dbReference>
<evidence type="ECO:0000256" key="2">
    <source>
        <dbReference type="ARBA" id="ARBA00022448"/>
    </source>
</evidence>
<evidence type="ECO:0000256" key="5">
    <source>
        <dbReference type="ARBA" id="ARBA00022781"/>
    </source>
</evidence>
<feature type="transmembrane region" description="Helical" evidence="13">
    <location>
        <begin position="26"/>
        <end position="45"/>
    </location>
</feature>
<dbReference type="HAMAP" id="MF_01398">
    <property type="entry name" value="ATP_synth_b_bprime"/>
    <property type="match status" value="1"/>
</dbReference>
<keyword evidence="13" id="KW-1003">Cell membrane</keyword>
<evidence type="ECO:0000256" key="10">
    <source>
        <dbReference type="ARBA" id="ARBA00025198"/>
    </source>
</evidence>
<keyword evidence="8 13" id="KW-0472">Membrane</keyword>
<evidence type="ECO:0000256" key="4">
    <source>
        <dbReference type="ARBA" id="ARBA00022692"/>
    </source>
</evidence>
<keyword evidence="16" id="KW-0378">Hydrolase</keyword>
<comment type="subunit">
    <text evidence="13">F-type ATPases have 2 components, F(1) - the catalytic core - and F(0) - the membrane proton channel. F(1) has five subunits: alpha(3), beta(3), gamma(1), delta(1), epsilon(1). F(0) has three main subunits: a(1), b(2) and c(10-14). The alpha and beta chains form an alternating ring which encloses part of the gamma chain. F(1) is attached to F(0) by a central stalk formed by the gamma and epsilon chains, while a peripheral stalk is formed by the delta and b chains.</text>
</comment>
<dbReference type="PANTHER" id="PTHR33445:SF1">
    <property type="entry name" value="ATP SYNTHASE SUBUNIT B"/>
    <property type="match status" value="1"/>
</dbReference>
<dbReference type="EMBL" id="CP018191">
    <property type="protein sequence ID" value="APH55186.1"/>
    <property type="molecule type" value="Genomic_DNA"/>
</dbReference>
<dbReference type="GO" id="GO:0012505">
    <property type="term" value="C:endomembrane system"/>
    <property type="evidence" value="ECO:0007669"/>
    <property type="project" value="UniProtKB-SubCell"/>
</dbReference>
<dbReference type="PANTHER" id="PTHR33445">
    <property type="entry name" value="ATP SYNTHASE SUBUNIT B', CHLOROPLASTIC"/>
    <property type="match status" value="1"/>
</dbReference>
<evidence type="ECO:0000313" key="16">
    <source>
        <dbReference type="EMBL" id="APH55186.1"/>
    </source>
</evidence>
<keyword evidence="9 13" id="KW-0066">ATP synthesis</keyword>
<comment type="function">
    <text evidence="11">Component of the F(0) channel, it forms part of the peripheral stalk, linking F(1) to F(0). The b'-subunit is a diverged and duplicated form of b found in plants and photosynthetic bacteria.</text>
</comment>
<evidence type="ECO:0000256" key="3">
    <source>
        <dbReference type="ARBA" id="ARBA00022547"/>
    </source>
</evidence>
<dbReference type="GO" id="GO:0046933">
    <property type="term" value="F:proton-transporting ATP synthase activity, rotational mechanism"/>
    <property type="evidence" value="ECO:0007669"/>
    <property type="project" value="UniProtKB-UniRule"/>
</dbReference>
<evidence type="ECO:0000256" key="9">
    <source>
        <dbReference type="ARBA" id="ARBA00023310"/>
    </source>
</evidence>
<comment type="function">
    <text evidence="10 13">F(1)F(0) ATP synthase produces ATP from ADP in the presence of a proton or sodium gradient. F-type ATPases consist of two structural domains, F(1) containing the extramembraneous catalytic core and F(0) containing the membrane proton channel, linked together by a central stalk and a peripheral stalk. During catalysis, ATP synthesis in the catalytic domain of F(1) is coupled via a rotary mechanism of the central stalk subunits to proton translocation.</text>
</comment>
<dbReference type="InterPro" id="IPR002146">
    <property type="entry name" value="ATP_synth_b/b'su_bac/chlpt"/>
</dbReference>
<protein>
    <recommendedName>
        <fullName evidence="13">ATP synthase subunit b</fullName>
    </recommendedName>
    <alternativeName>
        <fullName evidence="13">ATP synthase F(0) sector subunit b</fullName>
    </alternativeName>
    <alternativeName>
        <fullName evidence="13">ATPase subunit I</fullName>
    </alternativeName>
    <alternativeName>
        <fullName evidence="13">F-type ATPase subunit b</fullName>
        <shortName evidence="13">F-ATPase subunit b</shortName>
    </alternativeName>
</protein>
<comment type="subcellular location">
    <subcellularLocation>
        <location evidence="13">Cell membrane</location>
        <topology evidence="13">Single-pass membrane protein</topology>
    </subcellularLocation>
    <subcellularLocation>
        <location evidence="12">Endomembrane system</location>
        <topology evidence="12">Single-pass membrane protein</topology>
    </subcellularLocation>
</comment>
<evidence type="ECO:0000256" key="12">
    <source>
        <dbReference type="ARBA" id="ARBA00037847"/>
    </source>
</evidence>
<dbReference type="GO" id="GO:0005886">
    <property type="term" value="C:plasma membrane"/>
    <property type="evidence" value="ECO:0007669"/>
    <property type="project" value="UniProtKB-SubCell"/>
</dbReference>
<keyword evidence="4 13" id="KW-0812">Transmembrane</keyword>
<gene>
    <name evidence="13" type="primary">atpF</name>
    <name evidence="16" type="ORF">GbCGDNIH9_1869</name>
</gene>
<feature type="transmembrane region" description="Helical" evidence="13">
    <location>
        <begin position="65"/>
        <end position="83"/>
    </location>
</feature>
<evidence type="ECO:0000256" key="6">
    <source>
        <dbReference type="ARBA" id="ARBA00022989"/>
    </source>
</evidence>
<keyword evidence="5 13" id="KW-0375">Hydrogen ion transport</keyword>
<sequence length="219" mass="23281">MMTRGGIVTTARDGALRACRAGYRQVLLGTVVTVLSTLPAIAYAMDPESPEHEGMPQLNFANPLTTSQVVWMALILLAFYLLLSKWALPQVSQVVDDRNASIMGDLDSAHLAKAEANAAVEEMNDAIRRANLEGQAEIEKAVSTAKAKAQQEAAEAHARLERQLADAEARIASSRDTAMSALRDVATGTTQALIARLTGQSPAQDTVEQAVGQALAARS</sequence>
<keyword evidence="15" id="KW-0175">Coiled coil</keyword>
<dbReference type="Pfam" id="PF00430">
    <property type="entry name" value="ATP-synt_B"/>
    <property type="match status" value="1"/>
</dbReference>
<keyword evidence="2 13" id="KW-0813">Transport</keyword>
<dbReference type="GO" id="GO:0016787">
    <property type="term" value="F:hydrolase activity"/>
    <property type="evidence" value="ECO:0007669"/>
    <property type="project" value="UniProtKB-KW"/>
</dbReference>
<keyword evidence="7 13" id="KW-0406">Ion transport</keyword>
<evidence type="ECO:0000256" key="1">
    <source>
        <dbReference type="ARBA" id="ARBA00005513"/>
    </source>
</evidence>